<dbReference type="Proteomes" id="UP001597365">
    <property type="component" value="Unassembled WGS sequence"/>
</dbReference>
<feature type="domain" description="Lantibiotic dehydratase N-terminal" evidence="1">
    <location>
        <begin position="141"/>
        <end position="794"/>
    </location>
</feature>
<organism evidence="2 3">
    <name type="scientific">Streptomyces desertarenae</name>
    <dbReference type="NCBI Taxonomy" id="2666184"/>
    <lineage>
        <taxon>Bacteria</taxon>
        <taxon>Bacillati</taxon>
        <taxon>Actinomycetota</taxon>
        <taxon>Actinomycetes</taxon>
        <taxon>Kitasatosporales</taxon>
        <taxon>Streptomycetaceae</taxon>
        <taxon>Streptomyces</taxon>
    </lineage>
</organism>
<gene>
    <name evidence="2" type="ORF">ACFSJS_15815</name>
</gene>
<protein>
    <submittedName>
        <fullName evidence="2">Lantibiotic dehydratase</fullName>
    </submittedName>
</protein>
<reference evidence="3" key="1">
    <citation type="journal article" date="2019" name="Int. J. Syst. Evol. Microbiol.">
        <title>The Global Catalogue of Microorganisms (GCM) 10K type strain sequencing project: providing services to taxonomists for standard genome sequencing and annotation.</title>
        <authorList>
            <consortium name="The Broad Institute Genomics Platform"/>
            <consortium name="The Broad Institute Genome Sequencing Center for Infectious Disease"/>
            <person name="Wu L."/>
            <person name="Ma J."/>
        </authorList>
    </citation>
    <scope>NUCLEOTIDE SEQUENCE [LARGE SCALE GENOMIC DNA]</scope>
    <source>
        <strain evidence="3">CGMCC 4.7455</strain>
    </source>
</reference>
<name>A0ABW4PK96_9ACTN</name>
<evidence type="ECO:0000313" key="2">
    <source>
        <dbReference type="EMBL" id="MFD1831133.1"/>
    </source>
</evidence>
<accession>A0ABW4PK96</accession>
<dbReference type="EMBL" id="JBHUFU010000008">
    <property type="protein sequence ID" value="MFD1831133.1"/>
    <property type="molecule type" value="Genomic_DNA"/>
</dbReference>
<evidence type="ECO:0000313" key="3">
    <source>
        <dbReference type="Proteomes" id="UP001597365"/>
    </source>
</evidence>
<keyword evidence="3" id="KW-1185">Reference proteome</keyword>
<proteinExistence type="predicted"/>
<dbReference type="RefSeq" id="WP_380900737.1">
    <property type="nucleotide sequence ID" value="NZ_JBHUFU010000008.1"/>
</dbReference>
<dbReference type="Pfam" id="PF04738">
    <property type="entry name" value="Lant_dehydr_N"/>
    <property type="match status" value="1"/>
</dbReference>
<evidence type="ECO:0000259" key="1">
    <source>
        <dbReference type="Pfam" id="PF04738"/>
    </source>
</evidence>
<dbReference type="InterPro" id="IPR006827">
    <property type="entry name" value="Lant_deHydtase_N"/>
</dbReference>
<comment type="caution">
    <text evidence="2">The sequence shown here is derived from an EMBL/GenBank/DDBJ whole genome shotgun (WGS) entry which is preliminary data.</text>
</comment>
<sequence>MTQDFSTPDTLGVRIGGLPAATLDDLRSPELWRQVETVLAGERALTAAEAGLSDALYRIVGRAPAGRPLLVALRRAVHNRRPLTRRCWNDEVRSLLPDGTVAEVAAWQRRVSEHEHAVARLDELVDHHTATRHVLLRKAVADPAFRHGLVLSSPVLHEQLHKWLALPGETPPDRQLALRLVKYLARITMKTSPFSTFTVSGLARWRDGDDLPASSPDPAVRTVAELNVWVVQQLVRHLGGHPGLAARLTLRLNPSALRTGDRWDFLGPGADEPLRSMAATPAVQVCVDVVTETERTRAEAAGEVAARTGSTRDVAAGYLARLVELGLLEPVRPFADQDPDPLGALRSWLGEAGPEAAGIRAELAALAGHLDAYPALADPAERLHRTRAVETSLRRVRSLAAELTGTDGIDLPAKNSVIENALLVTPPAGPDRDRWAPVLRDLDVVRRLYAVLDPALPGRVALADTFAERIGAGAAVPFLAFHRAVQTWLREDPDLPGLLSMGTHGYRALTGHRLPRIRELARLRAALCAEATARAGAPDARDVVRLDPGRLAALAAGWPEWMRPPDSVAFYGQPHGPRDAPRFVVNAVNSGHGRGRDRIARLLAQAGVAAGPDTAPPPEGVLVADTCRHYGSNVGLRASLLATEIDYPEGRSRRGTGDRVPTADLVVRHDPARGLLTLWSRSRGAEVRPVHPNLIAELWLPPAVRLLLQAFGATSNLLIPGRRMFGDTSLDAVDGMLAEPRVTVGDVTVSRRQWVFPAHAVPVRHKGERDRPYLLRLAAWLRRHGMPERCFVRALDPASVVGGSVWRIKSRKPLYVDFANLLLVGVFERLLTDGEHVLFLQEALPDPTDLPDHGSLGRRVTEYLVEINGGHDAERKRPAEPR</sequence>